<organism evidence="1 2">
    <name type="scientific">Hypoxylon rubiginosum</name>
    <dbReference type="NCBI Taxonomy" id="110542"/>
    <lineage>
        <taxon>Eukaryota</taxon>
        <taxon>Fungi</taxon>
        <taxon>Dikarya</taxon>
        <taxon>Ascomycota</taxon>
        <taxon>Pezizomycotina</taxon>
        <taxon>Sordariomycetes</taxon>
        <taxon>Xylariomycetidae</taxon>
        <taxon>Xylariales</taxon>
        <taxon>Hypoxylaceae</taxon>
        <taxon>Hypoxylon</taxon>
    </lineage>
</organism>
<sequence length="114" mass="12899">MQLRSLLALVTFAILGSTKCYEDNFTDTLEKWGSFRSKAYEDAKEICGKGLAVDYEGNQEKHVCFSVNNEEESYVFQVARIKDVARTLSVSECYDGIQKEIHGYESRGSSSYTN</sequence>
<dbReference type="Proteomes" id="UP001497680">
    <property type="component" value="Unassembled WGS sequence"/>
</dbReference>
<name>A0ACC0DKW9_9PEZI</name>
<comment type="caution">
    <text evidence="1">The sequence shown here is derived from an EMBL/GenBank/DDBJ whole genome shotgun (WGS) entry which is preliminary data.</text>
</comment>
<dbReference type="EMBL" id="MU394281">
    <property type="protein sequence ID" value="KAI6093427.1"/>
    <property type="molecule type" value="Genomic_DNA"/>
</dbReference>
<reference evidence="1 2" key="1">
    <citation type="journal article" date="2022" name="New Phytol.">
        <title>Ecological generalism drives hyperdiversity of secondary metabolite gene clusters in xylarialean endophytes.</title>
        <authorList>
            <person name="Franco M.E.E."/>
            <person name="Wisecaver J.H."/>
            <person name="Arnold A.E."/>
            <person name="Ju Y.M."/>
            <person name="Slot J.C."/>
            <person name="Ahrendt S."/>
            <person name="Moore L.P."/>
            <person name="Eastman K.E."/>
            <person name="Scott K."/>
            <person name="Konkel Z."/>
            <person name="Mondo S.J."/>
            <person name="Kuo A."/>
            <person name="Hayes R.D."/>
            <person name="Haridas S."/>
            <person name="Andreopoulos B."/>
            <person name="Riley R."/>
            <person name="LaButti K."/>
            <person name="Pangilinan J."/>
            <person name="Lipzen A."/>
            <person name="Amirebrahimi M."/>
            <person name="Yan J."/>
            <person name="Adam C."/>
            <person name="Keymanesh K."/>
            <person name="Ng V."/>
            <person name="Louie K."/>
            <person name="Northen T."/>
            <person name="Drula E."/>
            <person name="Henrissat B."/>
            <person name="Hsieh H.M."/>
            <person name="Youens-Clark K."/>
            <person name="Lutzoni F."/>
            <person name="Miadlikowska J."/>
            <person name="Eastwood D.C."/>
            <person name="Hamelin R.C."/>
            <person name="Grigoriev I.V."/>
            <person name="U'Ren J.M."/>
        </authorList>
    </citation>
    <scope>NUCLEOTIDE SEQUENCE [LARGE SCALE GENOMIC DNA]</scope>
    <source>
        <strain evidence="1 2">ER1909</strain>
    </source>
</reference>
<gene>
    <name evidence="1" type="ORF">F4821DRAFT_253404</name>
</gene>
<protein>
    <submittedName>
        <fullName evidence="1">Uncharacterized protein</fullName>
    </submittedName>
</protein>
<evidence type="ECO:0000313" key="1">
    <source>
        <dbReference type="EMBL" id="KAI6093427.1"/>
    </source>
</evidence>
<keyword evidence="2" id="KW-1185">Reference proteome</keyword>
<proteinExistence type="predicted"/>
<evidence type="ECO:0000313" key="2">
    <source>
        <dbReference type="Proteomes" id="UP001497680"/>
    </source>
</evidence>
<accession>A0ACC0DKW9</accession>